<name>M5GDJ4_DACPD</name>
<gene>
    <name evidence="2" type="ORF">DACRYDRAFT_113972</name>
</gene>
<keyword evidence="3" id="KW-1185">Reference proteome</keyword>
<dbReference type="Proteomes" id="UP000030653">
    <property type="component" value="Unassembled WGS sequence"/>
</dbReference>
<dbReference type="AlphaFoldDB" id="M5GDJ4"/>
<protein>
    <submittedName>
        <fullName evidence="2">Uncharacterized protein</fullName>
    </submittedName>
</protein>
<evidence type="ECO:0000313" key="3">
    <source>
        <dbReference type="Proteomes" id="UP000030653"/>
    </source>
</evidence>
<evidence type="ECO:0000256" key="1">
    <source>
        <dbReference type="SAM" id="MobiDB-lite"/>
    </source>
</evidence>
<feature type="compositionally biased region" description="Low complexity" evidence="1">
    <location>
        <begin position="106"/>
        <end position="122"/>
    </location>
</feature>
<accession>M5GDJ4</accession>
<sequence length="157" mass="16532">METTQAACVDTSDLLACVDISDLLACTAANLFCISEIDSPFLSSGRNPTRQILGVDRKVSKIEGCSNGVNHTFDQTLDVILPRPMYVAALLEGGAASSSMQARTTGSVTGSRTCGGSSRSTGIAGRSSNKRLCGNGPQGQQYPAAHYFTCSMERSQR</sequence>
<dbReference type="GeneID" id="63684795"/>
<organism evidence="2 3">
    <name type="scientific">Dacryopinax primogenitus (strain DJM 731)</name>
    <name type="common">Brown rot fungus</name>
    <dbReference type="NCBI Taxonomy" id="1858805"/>
    <lineage>
        <taxon>Eukaryota</taxon>
        <taxon>Fungi</taxon>
        <taxon>Dikarya</taxon>
        <taxon>Basidiomycota</taxon>
        <taxon>Agaricomycotina</taxon>
        <taxon>Dacrymycetes</taxon>
        <taxon>Dacrymycetales</taxon>
        <taxon>Dacrymycetaceae</taxon>
        <taxon>Dacryopinax</taxon>
    </lineage>
</organism>
<evidence type="ECO:0000313" key="2">
    <source>
        <dbReference type="EMBL" id="EJU04577.1"/>
    </source>
</evidence>
<proteinExistence type="predicted"/>
<dbReference type="EMBL" id="JH795857">
    <property type="protein sequence ID" value="EJU04577.1"/>
    <property type="molecule type" value="Genomic_DNA"/>
</dbReference>
<dbReference type="RefSeq" id="XP_040631471.1">
    <property type="nucleotide sequence ID" value="XM_040769733.1"/>
</dbReference>
<reference evidence="2 3" key="1">
    <citation type="journal article" date="2012" name="Science">
        <title>The Paleozoic origin of enzymatic lignin decomposition reconstructed from 31 fungal genomes.</title>
        <authorList>
            <person name="Floudas D."/>
            <person name="Binder M."/>
            <person name="Riley R."/>
            <person name="Barry K."/>
            <person name="Blanchette R.A."/>
            <person name="Henrissat B."/>
            <person name="Martinez A.T."/>
            <person name="Otillar R."/>
            <person name="Spatafora J.W."/>
            <person name="Yadav J.S."/>
            <person name="Aerts A."/>
            <person name="Benoit I."/>
            <person name="Boyd A."/>
            <person name="Carlson A."/>
            <person name="Copeland A."/>
            <person name="Coutinho P.M."/>
            <person name="de Vries R.P."/>
            <person name="Ferreira P."/>
            <person name="Findley K."/>
            <person name="Foster B."/>
            <person name="Gaskell J."/>
            <person name="Glotzer D."/>
            <person name="Gorecki P."/>
            <person name="Heitman J."/>
            <person name="Hesse C."/>
            <person name="Hori C."/>
            <person name="Igarashi K."/>
            <person name="Jurgens J.A."/>
            <person name="Kallen N."/>
            <person name="Kersten P."/>
            <person name="Kohler A."/>
            <person name="Kuees U."/>
            <person name="Kumar T.K.A."/>
            <person name="Kuo A."/>
            <person name="LaButti K."/>
            <person name="Larrondo L.F."/>
            <person name="Lindquist E."/>
            <person name="Ling A."/>
            <person name="Lombard V."/>
            <person name="Lucas S."/>
            <person name="Lundell T."/>
            <person name="Martin R."/>
            <person name="McLaughlin D.J."/>
            <person name="Morgenstern I."/>
            <person name="Morin E."/>
            <person name="Murat C."/>
            <person name="Nagy L.G."/>
            <person name="Nolan M."/>
            <person name="Ohm R.A."/>
            <person name="Patyshakuliyeva A."/>
            <person name="Rokas A."/>
            <person name="Ruiz-Duenas F.J."/>
            <person name="Sabat G."/>
            <person name="Salamov A."/>
            <person name="Samejima M."/>
            <person name="Schmutz J."/>
            <person name="Slot J.C."/>
            <person name="St John F."/>
            <person name="Stenlid J."/>
            <person name="Sun H."/>
            <person name="Sun S."/>
            <person name="Syed K."/>
            <person name="Tsang A."/>
            <person name="Wiebenga A."/>
            <person name="Young D."/>
            <person name="Pisabarro A."/>
            <person name="Eastwood D.C."/>
            <person name="Martin F."/>
            <person name="Cullen D."/>
            <person name="Grigoriev I.V."/>
            <person name="Hibbett D.S."/>
        </authorList>
    </citation>
    <scope>NUCLEOTIDE SEQUENCE [LARGE SCALE GENOMIC DNA]</scope>
    <source>
        <strain evidence="2 3">DJM-731 SS1</strain>
    </source>
</reference>
<feature type="region of interest" description="Disordered" evidence="1">
    <location>
        <begin position="106"/>
        <end position="137"/>
    </location>
</feature>
<dbReference type="HOGENOM" id="CLU_1677833_0_0_1"/>
<dbReference type="OrthoDB" id="443318at2759"/>